<protein>
    <recommendedName>
        <fullName evidence="3">Reverse transcriptase domain-containing protein</fullName>
    </recommendedName>
</protein>
<evidence type="ECO:0008006" key="3">
    <source>
        <dbReference type="Google" id="ProtNLM"/>
    </source>
</evidence>
<sequence>MPVFTFNGSLRLGRILQQSLFQNLNQTLIFLLTGGLSHFPIPYIKFLQKSLLVVCRIGQRSTMPSPHAKRGLLRLMGCSNAILFCKHVSITHKKDLSVAWLDVTNAFGALPHQLIYKALAAAGTGDQFINIIQDLNIGQNVLQKSFQQISFCAKQRS</sequence>
<comment type="caution">
    <text evidence="1">The sequence shown here is derived from an EMBL/GenBank/DDBJ whole genome shotgun (WGS) entry which is preliminary data.</text>
</comment>
<accession>A0A4Y2EEN1</accession>
<gene>
    <name evidence="1" type="ORF">AVEN_35262_1</name>
</gene>
<proteinExistence type="predicted"/>
<dbReference type="AlphaFoldDB" id="A0A4Y2EEN1"/>
<keyword evidence="2" id="KW-1185">Reference proteome</keyword>
<evidence type="ECO:0000313" key="2">
    <source>
        <dbReference type="Proteomes" id="UP000499080"/>
    </source>
</evidence>
<dbReference type="EMBL" id="BGPR01000590">
    <property type="protein sequence ID" value="GBM27602.1"/>
    <property type="molecule type" value="Genomic_DNA"/>
</dbReference>
<name>A0A4Y2EEN1_ARAVE</name>
<dbReference type="Proteomes" id="UP000499080">
    <property type="component" value="Unassembled WGS sequence"/>
</dbReference>
<dbReference type="OrthoDB" id="6436458at2759"/>
<organism evidence="1 2">
    <name type="scientific">Araneus ventricosus</name>
    <name type="common">Orbweaver spider</name>
    <name type="synonym">Epeira ventricosa</name>
    <dbReference type="NCBI Taxonomy" id="182803"/>
    <lineage>
        <taxon>Eukaryota</taxon>
        <taxon>Metazoa</taxon>
        <taxon>Ecdysozoa</taxon>
        <taxon>Arthropoda</taxon>
        <taxon>Chelicerata</taxon>
        <taxon>Arachnida</taxon>
        <taxon>Araneae</taxon>
        <taxon>Araneomorphae</taxon>
        <taxon>Entelegynae</taxon>
        <taxon>Araneoidea</taxon>
        <taxon>Araneidae</taxon>
        <taxon>Araneus</taxon>
    </lineage>
</organism>
<evidence type="ECO:0000313" key="1">
    <source>
        <dbReference type="EMBL" id="GBM27602.1"/>
    </source>
</evidence>
<reference evidence="1 2" key="1">
    <citation type="journal article" date="2019" name="Sci. Rep.">
        <title>Orb-weaving spider Araneus ventricosus genome elucidates the spidroin gene catalogue.</title>
        <authorList>
            <person name="Kono N."/>
            <person name="Nakamura H."/>
            <person name="Ohtoshi R."/>
            <person name="Moran D.A.P."/>
            <person name="Shinohara A."/>
            <person name="Yoshida Y."/>
            <person name="Fujiwara M."/>
            <person name="Mori M."/>
            <person name="Tomita M."/>
            <person name="Arakawa K."/>
        </authorList>
    </citation>
    <scope>NUCLEOTIDE SEQUENCE [LARGE SCALE GENOMIC DNA]</scope>
</reference>